<dbReference type="InterPro" id="IPR010248">
    <property type="entry name" value="His_ut_repres"/>
</dbReference>
<dbReference type="NCBIfam" id="TIGR02018">
    <property type="entry name" value="his_ut_repres"/>
    <property type="match status" value="1"/>
</dbReference>
<dbReference type="SMART" id="SM00345">
    <property type="entry name" value="HTH_GNTR"/>
    <property type="match status" value="1"/>
</dbReference>
<accession>A0A1T4WGB1</accession>
<dbReference type="SUPFAM" id="SSF46785">
    <property type="entry name" value="Winged helix' DNA-binding domain"/>
    <property type="match status" value="1"/>
</dbReference>
<reference evidence="6 7" key="1">
    <citation type="submission" date="2017-02" db="EMBL/GenBank/DDBJ databases">
        <authorList>
            <person name="Peterson S.W."/>
        </authorList>
    </citation>
    <scope>NUCLEOTIDE SEQUENCE [LARGE SCALE GENOMIC DNA]</scope>
    <source>
        <strain evidence="6 7">ATCC 49788</strain>
    </source>
</reference>
<dbReference type="STRING" id="92487.SAMN02745130_01645"/>
<dbReference type="EMBL" id="FUYB01000005">
    <property type="protein sequence ID" value="SKA76199.1"/>
    <property type="molecule type" value="Genomic_DNA"/>
</dbReference>
<keyword evidence="2" id="KW-0238">DNA-binding</keyword>
<dbReference type="PROSITE" id="PS50949">
    <property type="entry name" value="HTH_GNTR"/>
    <property type="match status" value="1"/>
</dbReference>
<keyword evidence="1" id="KW-0805">Transcription regulation</keyword>
<dbReference type="SMART" id="SM00866">
    <property type="entry name" value="UTRA"/>
    <property type="match status" value="1"/>
</dbReference>
<evidence type="ECO:0000256" key="1">
    <source>
        <dbReference type="ARBA" id="ARBA00023015"/>
    </source>
</evidence>
<dbReference type="Gene3D" id="1.10.10.10">
    <property type="entry name" value="Winged helix-like DNA-binding domain superfamily/Winged helix DNA-binding domain"/>
    <property type="match status" value="1"/>
</dbReference>
<dbReference type="GO" id="GO:0045892">
    <property type="term" value="P:negative regulation of DNA-templated transcription"/>
    <property type="evidence" value="ECO:0007669"/>
    <property type="project" value="UniProtKB-UniRule"/>
</dbReference>
<dbReference type="FunFam" id="1.10.10.10:FF:000079">
    <property type="entry name" value="GntR family transcriptional regulator"/>
    <property type="match status" value="1"/>
</dbReference>
<dbReference type="Proteomes" id="UP000190460">
    <property type="component" value="Unassembled WGS sequence"/>
</dbReference>
<dbReference type="InterPro" id="IPR028978">
    <property type="entry name" value="Chorismate_lyase_/UTRA_dom_sf"/>
</dbReference>
<evidence type="ECO:0000256" key="2">
    <source>
        <dbReference type="ARBA" id="ARBA00023125"/>
    </source>
</evidence>
<evidence type="ECO:0000256" key="3">
    <source>
        <dbReference type="ARBA" id="ARBA00023163"/>
    </source>
</evidence>
<organism evidence="6 7">
    <name type="scientific">Thiothrix eikelboomii</name>
    <dbReference type="NCBI Taxonomy" id="92487"/>
    <lineage>
        <taxon>Bacteria</taxon>
        <taxon>Pseudomonadati</taxon>
        <taxon>Pseudomonadota</taxon>
        <taxon>Gammaproteobacteria</taxon>
        <taxon>Thiotrichales</taxon>
        <taxon>Thiotrichaceae</taxon>
        <taxon>Thiothrix</taxon>
    </lineage>
</organism>
<gene>
    <name evidence="6" type="ORF">SAMN02745130_01645</name>
</gene>
<dbReference type="AlphaFoldDB" id="A0A1T4WGB1"/>
<dbReference type="RefSeq" id="WP_078922106.1">
    <property type="nucleotide sequence ID" value="NZ_FUYB01000005.1"/>
</dbReference>
<dbReference type="PANTHER" id="PTHR44846">
    <property type="entry name" value="MANNOSYL-D-GLYCERATE TRANSPORT/METABOLISM SYSTEM REPRESSOR MNGR-RELATED"/>
    <property type="match status" value="1"/>
</dbReference>
<proteinExistence type="predicted"/>
<dbReference type="InterPro" id="IPR036390">
    <property type="entry name" value="WH_DNA-bd_sf"/>
</dbReference>
<dbReference type="GO" id="GO:0006547">
    <property type="term" value="P:L-histidine metabolic process"/>
    <property type="evidence" value="ECO:0007669"/>
    <property type="project" value="UniProtKB-UniRule"/>
</dbReference>
<evidence type="ECO:0000256" key="4">
    <source>
        <dbReference type="NCBIfam" id="TIGR02018"/>
    </source>
</evidence>
<protein>
    <recommendedName>
        <fullName evidence="4">Histidine utilization repressor</fullName>
    </recommendedName>
</protein>
<evidence type="ECO:0000313" key="7">
    <source>
        <dbReference type="Proteomes" id="UP000190460"/>
    </source>
</evidence>
<dbReference type="InterPro" id="IPR036388">
    <property type="entry name" value="WH-like_DNA-bd_sf"/>
</dbReference>
<dbReference type="InterPro" id="IPR050679">
    <property type="entry name" value="Bact_HTH_transcr_reg"/>
</dbReference>
<dbReference type="SUPFAM" id="SSF64288">
    <property type="entry name" value="Chorismate lyase-like"/>
    <property type="match status" value="1"/>
</dbReference>
<dbReference type="Pfam" id="PF07702">
    <property type="entry name" value="UTRA"/>
    <property type="match status" value="1"/>
</dbReference>
<dbReference type="Pfam" id="PF00392">
    <property type="entry name" value="GntR"/>
    <property type="match status" value="1"/>
</dbReference>
<dbReference type="Gene3D" id="3.40.1410.10">
    <property type="entry name" value="Chorismate lyase-like"/>
    <property type="match status" value="1"/>
</dbReference>
<dbReference type="PANTHER" id="PTHR44846:SF16">
    <property type="entry name" value="TRANSCRIPTIONAL REGULATOR PHNF-RELATED"/>
    <property type="match status" value="1"/>
</dbReference>
<dbReference type="CDD" id="cd07377">
    <property type="entry name" value="WHTH_GntR"/>
    <property type="match status" value="1"/>
</dbReference>
<dbReference type="InterPro" id="IPR000524">
    <property type="entry name" value="Tscrpt_reg_HTH_GntR"/>
</dbReference>
<dbReference type="GO" id="GO:0003677">
    <property type="term" value="F:DNA binding"/>
    <property type="evidence" value="ECO:0007669"/>
    <property type="project" value="UniProtKB-UniRule"/>
</dbReference>
<name>A0A1T4WGB1_9GAMM</name>
<sequence length="263" mass="29778">MRKTASIATQNQQAQEFWVDLRPRYQQIKQFISDAIRNQTYAAGDKIPTEAELVEQFAVSRMTVNKALRDLVQEGLLVRYPGLGTFVAPPKAESPLAEIRNIAEEVRARGHQYASQVLALNEQQASERVAMQLGIPLHSRVFHSLIVHLENQLPIQLEERYVAANILPHYLQQDFTQKTPNQYLSEQYALSSMEHIVEAVLPSQPAQDYLKLAAHVPCLQVSRRTWSGERLISFAILTHPGDRYKLRSVMSLPAQHSTNLAAC</sequence>
<evidence type="ECO:0000313" key="6">
    <source>
        <dbReference type="EMBL" id="SKA76199.1"/>
    </source>
</evidence>
<dbReference type="PRINTS" id="PR00035">
    <property type="entry name" value="HTHGNTR"/>
</dbReference>
<feature type="domain" description="HTH gntR-type" evidence="5">
    <location>
        <begin position="22"/>
        <end position="90"/>
    </location>
</feature>
<evidence type="ECO:0000259" key="5">
    <source>
        <dbReference type="PROSITE" id="PS50949"/>
    </source>
</evidence>
<keyword evidence="3" id="KW-0804">Transcription</keyword>
<keyword evidence="7" id="KW-1185">Reference proteome</keyword>
<dbReference type="GO" id="GO:0003700">
    <property type="term" value="F:DNA-binding transcription factor activity"/>
    <property type="evidence" value="ECO:0007669"/>
    <property type="project" value="UniProtKB-UniRule"/>
</dbReference>
<dbReference type="InterPro" id="IPR011663">
    <property type="entry name" value="UTRA"/>
</dbReference>